<dbReference type="NCBIfam" id="NF005112">
    <property type="entry name" value="PRK06545.2-4"/>
    <property type="match status" value="1"/>
</dbReference>
<reference evidence="7 8" key="1">
    <citation type="submission" date="2023-07" db="EMBL/GenBank/DDBJ databases">
        <title>Sequencing the genomes of 1000 actinobacteria strains.</title>
        <authorList>
            <person name="Klenk H.-P."/>
        </authorList>
    </citation>
    <scope>NUCLEOTIDE SEQUENCE [LARGE SCALE GENOMIC DNA]</scope>
    <source>
        <strain evidence="7 8">DSM 15539</strain>
    </source>
</reference>
<protein>
    <submittedName>
        <fullName evidence="7">Prephenate dehydrogenase</fullName>
    </submittedName>
</protein>
<dbReference type="SUPFAM" id="SSF51735">
    <property type="entry name" value="NAD(P)-binding Rossmann-fold domains"/>
    <property type="match status" value="1"/>
</dbReference>
<dbReference type="PROSITE" id="PS51176">
    <property type="entry name" value="PDH_ADH"/>
    <property type="match status" value="1"/>
</dbReference>
<keyword evidence="5" id="KW-1133">Transmembrane helix</keyword>
<gene>
    <name evidence="7" type="ORF">J2S36_000327</name>
</gene>
<dbReference type="Gene3D" id="1.10.3660.10">
    <property type="entry name" value="6-phosphogluconate dehydrogenase C-terminal like domain"/>
    <property type="match status" value="1"/>
</dbReference>
<dbReference type="Gene3D" id="3.40.50.720">
    <property type="entry name" value="NAD(P)-binding Rossmann-like Domain"/>
    <property type="match status" value="1"/>
</dbReference>
<evidence type="ECO:0000256" key="2">
    <source>
        <dbReference type="ARBA" id="ARBA00023002"/>
    </source>
</evidence>
<dbReference type="PANTHER" id="PTHR21363">
    <property type="entry name" value="PREPHENATE DEHYDROGENASE"/>
    <property type="match status" value="1"/>
</dbReference>
<keyword evidence="5" id="KW-0812">Transmembrane</keyword>
<evidence type="ECO:0000256" key="3">
    <source>
        <dbReference type="ARBA" id="ARBA00023141"/>
    </source>
</evidence>
<feature type="domain" description="Prephenate/arogenate dehydrogenase" evidence="6">
    <location>
        <begin position="26"/>
        <end position="302"/>
    </location>
</feature>
<evidence type="ECO:0000259" key="6">
    <source>
        <dbReference type="PROSITE" id="PS51176"/>
    </source>
</evidence>
<dbReference type="Pfam" id="PF02153">
    <property type="entry name" value="PDH_N"/>
    <property type="match status" value="1"/>
</dbReference>
<dbReference type="InterPro" id="IPR045865">
    <property type="entry name" value="ACT-like_dom_sf"/>
</dbReference>
<comment type="caution">
    <text evidence="7">The sequence shown here is derived from an EMBL/GenBank/DDBJ whole genome shotgun (WGS) entry which is preliminary data.</text>
</comment>
<dbReference type="PANTHER" id="PTHR21363:SF0">
    <property type="entry name" value="PREPHENATE DEHYDROGENASE [NADP(+)]"/>
    <property type="match status" value="1"/>
</dbReference>
<dbReference type="Pfam" id="PF20463">
    <property type="entry name" value="PDH_C"/>
    <property type="match status" value="1"/>
</dbReference>
<comment type="similarity">
    <text evidence="1">Belongs to the prephenate/arogenate dehydrogenase family.</text>
</comment>
<evidence type="ECO:0000256" key="4">
    <source>
        <dbReference type="ARBA" id="ARBA00029440"/>
    </source>
</evidence>
<evidence type="ECO:0000313" key="7">
    <source>
        <dbReference type="EMBL" id="MDR6938784.1"/>
    </source>
</evidence>
<keyword evidence="8" id="KW-1185">Reference proteome</keyword>
<dbReference type="InterPro" id="IPR003099">
    <property type="entry name" value="Prephen_DH"/>
</dbReference>
<feature type="transmembrane region" description="Helical" evidence="5">
    <location>
        <begin position="21"/>
        <end position="42"/>
    </location>
</feature>
<keyword evidence="2" id="KW-0560">Oxidoreductase</keyword>
<evidence type="ECO:0000256" key="1">
    <source>
        <dbReference type="ARBA" id="ARBA00007964"/>
    </source>
</evidence>
<proteinExistence type="inferred from homology"/>
<name>A0ABU1T082_9ACTO</name>
<evidence type="ECO:0000313" key="8">
    <source>
        <dbReference type="Proteomes" id="UP001266099"/>
    </source>
</evidence>
<keyword evidence="5" id="KW-0472">Membrane</keyword>
<dbReference type="InterPro" id="IPR008927">
    <property type="entry name" value="6-PGluconate_DH-like_C_sf"/>
</dbReference>
<evidence type="ECO:0000256" key="5">
    <source>
        <dbReference type="SAM" id="Phobius"/>
    </source>
</evidence>
<dbReference type="InterPro" id="IPR036291">
    <property type="entry name" value="NAD(P)-bd_dom_sf"/>
</dbReference>
<dbReference type="NCBIfam" id="NF005111">
    <property type="entry name" value="PRK06545.2-3"/>
    <property type="match status" value="1"/>
</dbReference>
<keyword evidence="3" id="KW-0057">Aromatic amino acid biosynthesis</keyword>
<keyword evidence="3" id="KW-0028">Amino-acid biosynthesis</keyword>
<dbReference type="Proteomes" id="UP001266099">
    <property type="component" value="Unassembled WGS sequence"/>
</dbReference>
<organism evidence="7 8">
    <name type="scientific">Arcanobacterium hippocoleae</name>
    <dbReference type="NCBI Taxonomy" id="149017"/>
    <lineage>
        <taxon>Bacteria</taxon>
        <taxon>Bacillati</taxon>
        <taxon>Actinomycetota</taxon>
        <taxon>Actinomycetes</taxon>
        <taxon>Actinomycetales</taxon>
        <taxon>Actinomycetaceae</taxon>
        <taxon>Arcanobacterium</taxon>
    </lineage>
</organism>
<dbReference type="RefSeq" id="WP_309954866.1">
    <property type="nucleotide sequence ID" value="NZ_CP136414.1"/>
</dbReference>
<dbReference type="SUPFAM" id="SSF55021">
    <property type="entry name" value="ACT-like"/>
    <property type="match status" value="1"/>
</dbReference>
<sequence length="380" mass="40174">MSGSKVAQNNYEVGKMTISSLLLTPSPVLIIGAGLLGTSIALRLRQGGVEVYLADVSPIAARLAQDLGAGKATAVAAPKLVIVAVPPDVTPAVVADALEKYPKAIVTDVSSVKQLVIDLIAVHPCANRFVGSHPMAGRERSGAIAADADLFAGRPWVIVPHEKSGRTAQRVVQNLAVDMGGSVIQMSAQEHDHAVSLVSHLPQIMSSLVAGQLTGETADSLQLAGQGLRDVTRIAKSDSLLWTSIINANRKEIAAALRRTRKELDDFIKAVESDGDLSTISRLIALGNEGVSRIPGKHGGAPTRYTEVTVLIPDQPGQMGRLFTEIGQIGVNIEDFTLEHSVGQPVGRAVLSVIPAHTRELEIGLIQRGWQVISVGEEQR</sequence>
<dbReference type="SUPFAM" id="SSF48179">
    <property type="entry name" value="6-phosphogluconate dehydrogenase C-terminal domain-like"/>
    <property type="match status" value="1"/>
</dbReference>
<dbReference type="InterPro" id="IPR050812">
    <property type="entry name" value="Preph/Arog_dehydrog"/>
</dbReference>
<dbReference type="EMBL" id="JAVDUJ010000001">
    <property type="protein sequence ID" value="MDR6938784.1"/>
    <property type="molecule type" value="Genomic_DNA"/>
</dbReference>
<comment type="pathway">
    <text evidence="4">Amino-acid biosynthesis.</text>
</comment>
<dbReference type="InterPro" id="IPR046825">
    <property type="entry name" value="PDH_C"/>
</dbReference>
<dbReference type="InterPro" id="IPR046826">
    <property type="entry name" value="PDH_N"/>
</dbReference>
<accession>A0ABU1T082</accession>